<keyword evidence="1" id="KW-0238">DNA-binding</keyword>
<evidence type="ECO:0000313" key="4">
    <source>
        <dbReference type="Proteomes" id="UP000078224"/>
    </source>
</evidence>
<reference evidence="3 4" key="1">
    <citation type="submission" date="2016-04" db="EMBL/GenBank/DDBJ databases">
        <title>ATOL: Assembling a taxonomically balanced genome-scale reconstruction of the evolutionary history of the Enterobacteriaceae.</title>
        <authorList>
            <person name="Plunkett G.III."/>
            <person name="Neeno-Eckwall E.C."/>
            <person name="Glasner J.D."/>
            <person name="Perna N.T."/>
        </authorList>
    </citation>
    <scope>NUCLEOTIDE SEQUENCE [LARGE SCALE GENOMIC DNA]</scope>
    <source>
        <strain evidence="3 4">ATCC 35613</strain>
    </source>
</reference>
<dbReference type="EMBL" id="LXEW01000009">
    <property type="protein sequence ID" value="OAT54625.1"/>
    <property type="molecule type" value="Genomic_DNA"/>
</dbReference>
<dbReference type="Gene3D" id="1.10.1660.10">
    <property type="match status" value="1"/>
</dbReference>
<evidence type="ECO:0000256" key="1">
    <source>
        <dbReference type="ARBA" id="ARBA00023125"/>
    </source>
</evidence>
<protein>
    <submittedName>
        <fullName evidence="3">MerR family transcriptional regulator</fullName>
    </submittedName>
</protein>
<name>A0A1B7K3B0_9GAMM</name>
<dbReference type="Pfam" id="PF13411">
    <property type="entry name" value="MerR_1"/>
    <property type="match status" value="1"/>
</dbReference>
<dbReference type="GO" id="GO:0003700">
    <property type="term" value="F:DNA-binding transcription factor activity"/>
    <property type="evidence" value="ECO:0007669"/>
    <property type="project" value="InterPro"/>
</dbReference>
<proteinExistence type="predicted"/>
<dbReference type="Proteomes" id="UP000078224">
    <property type="component" value="Unassembled WGS sequence"/>
</dbReference>
<dbReference type="SUPFAM" id="SSF46955">
    <property type="entry name" value="Putative DNA-binding domain"/>
    <property type="match status" value="1"/>
</dbReference>
<dbReference type="PROSITE" id="PS00552">
    <property type="entry name" value="HTH_MERR_1"/>
    <property type="match status" value="1"/>
</dbReference>
<dbReference type="AlphaFoldDB" id="A0A1B7K3B0"/>
<feature type="domain" description="HTH merR-type" evidence="2">
    <location>
        <begin position="4"/>
        <end position="73"/>
    </location>
</feature>
<dbReference type="InterPro" id="IPR009061">
    <property type="entry name" value="DNA-bd_dom_put_sf"/>
</dbReference>
<dbReference type="PANTHER" id="PTHR30204">
    <property type="entry name" value="REDOX-CYCLING DRUG-SENSING TRANSCRIPTIONAL ACTIVATOR SOXR"/>
    <property type="match status" value="1"/>
</dbReference>
<dbReference type="GO" id="GO:0003677">
    <property type="term" value="F:DNA binding"/>
    <property type="evidence" value="ECO:0007669"/>
    <property type="project" value="UniProtKB-KW"/>
</dbReference>
<evidence type="ECO:0000313" key="3">
    <source>
        <dbReference type="EMBL" id="OAT54625.1"/>
    </source>
</evidence>
<organism evidence="3 4">
    <name type="scientific">Providencia heimbachae ATCC 35613</name>
    <dbReference type="NCBI Taxonomy" id="1354272"/>
    <lineage>
        <taxon>Bacteria</taxon>
        <taxon>Pseudomonadati</taxon>
        <taxon>Pseudomonadota</taxon>
        <taxon>Gammaproteobacteria</taxon>
        <taxon>Enterobacterales</taxon>
        <taxon>Morganellaceae</taxon>
        <taxon>Providencia</taxon>
    </lineage>
</organism>
<comment type="caution">
    <text evidence="3">The sequence shown here is derived from an EMBL/GenBank/DDBJ whole genome shotgun (WGS) entry which is preliminary data.</text>
</comment>
<dbReference type="SMART" id="SM00422">
    <property type="entry name" value="HTH_MERR"/>
    <property type="match status" value="1"/>
</dbReference>
<keyword evidence="4" id="KW-1185">Reference proteome</keyword>
<dbReference type="OrthoDB" id="9802039at2"/>
<dbReference type="PANTHER" id="PTHR30204:SF97">
    <property type="entry name" value="MERR FAMILY REGULATORY PROTEIN"/>
    <property type="match status" value="1"/>
</dbReference>
<dbReference type="InterPro" id="IPR047057">
    <property type="entry name" value="MerR_fam"/>
</dbReference>
<dbReference type="PROSITE" id="PS50937">
    <property type="entry name" value="HTH_MERR_2"/>
    <property type="match status" value="1"/>
</dbReference>
<gene>
    <name evidence="3" type="ORF">M998_0319</name>
</gene>
<dbReference type="PATRIC" id="fig|1354272.4.peg.331"/>
<accession>A0A1B7K3B0</accession>
<dbReference type="RefSeq" id="WP_068443727.1">
    <property type="nucleotide sequence ID" value="NZ_LXEW01000009.1"/>
</dbReference>
<sequence length="138" mass="15593">MNDELDISQVSQLSGLAPSTLRYYEEKGLITPIGRKGLKRVYLSKEVMTRLSLISLGQQAKFSLDEIAKMLNNKEGPSVERASLIRKAEEIEKTIVNLKVLKSGIIHIANCPEENHLMCPNFQKIMTTSLKLSRKKHK</sequence>
<dbReference type="CDD" id="cd04781">
    <property type="entry name" value="HTH_MerR-like_sg6"/>
    <property type="match status" value="1"/>
</dbReference>
<evidence type="ECO:0000259" key="2">
    <source>
        <dbReference type="PROSITE" id="PS50937"/>
    </source>
</evidence>
<dbReference type="InterPro" id="IPR000551">
    <property type="entry name" value="MerR-type_HTH_dom"/>
</dbReference>